<accession>A0ABM3H0P1</accession>
<dbReference type="SUPFAM" id="SSF52058">
    <property type="entry name" value="L domain-like"/>
    <property type="match status" value="1"/>
</dbReference>
<keyword evidence="6 15" id="KW-0812">Transmembrane</keyword>
<feature type="transmembrane region" description="Helical" evidence="15">
    <location>
        <begin position="214"/>
        <end position="239"/>
    </location>
</feature>
<keyword evidence="11 15" id="KW-1133">Transmembrane helix</keyword>
<evidence type="ECO:0000256" key="12">
    <source>
        <dbReference type="ARBA" id="ARBA00023136"/>
    </source>
</evidence>
<evidence type="ECO:0000256" key="10">
    <source>
        <dbReference type="ARBA" id="ARBA00022840"/>
    </source>
</evidence>
<evidence type="ECO:0000256" key="4">
    <source>
        <dbReference type="ARBA" id="ARBA00022614"/>
    </source>
</evidence>
<evidence type="ECO:0000256" key="3">
    <source>
        <dbReference type="ARBA" id="ARBA00022527"/>
    </source>
</evidence>
<dbReference type="GeneID" id="125313803"/>
<evidence type="ECO:0000256" key="6">
    <source>
        <dbReference type="ARBA" id="ARBA00022692"/>
    </source>
</evidence>
<keyword evidence="3" id="KW-0723">Serine/threonine-protein kinase</keyword>
<keyword evidence="8" id="KW-0547">Nucleotide-binding</keyword>
<dbReference type="InterPro" id="IPR008266">
    <property type="entry name" value="Tyr_kinase_AS"/>
</dbReference>
<evidence type="ECO:0000256" key="2">
    <source>
        <dbReference type="ARBA" id="ARBA00012513"/>
    </source>
</evidence>
<dbReference type="EC" id="2.7.11.1" evidence="2"/>
<reference evidence="17" key="1">
    <citation type="submission" date="2025-05" db="UniProtKB">
        <authorList>
            <consortium name="RefSeq"/>
        </authorList>
    </citation>
    <scope>NUCLEOTIDE SEQUENCE [LARGE SCALE GENOMIC DNA]</scope>
</reference>
<protein>
    <recommendedName>
        <fullName evidence="2">non-specific serine/threonine protein kinase</fullName>
        <ecNumber evidence="2">2.7.11.1</ecNumber>
    </recommendedName>
</protein>
<evidence type="ECO:0000256" key="9">
    <source>
        <dbReference type="ARBA" id="ARBA00022777"/>
    </source>
</evidence>
<dbReference type="PRINTS" id="PR00019">
    <property type="entry name" value="LEURICHRPT"/>
</dbReference>
<evidence type="ECO:0000256" key="14">
    <source>
        <dbReference type="ARBA" id="ARBA00048679"/>
    </source>
</evidence>
<reference evidence="18" key="2">
    <citation type="submission" date="2025-08" db="UniProtKB">
        <authorList>
            <consortium name="RefSeq"/>
        </authorList>
    </citation>
    <scope>IDENTIFICATION</scope>
    <source>
        <tissue evidence="18">Leaf</tissue>
    </source>
</reference>
<keyword evidence="5" id="KW-0808">Transferase</keyword>
<evidence type="ECO:0000313" key="18">
    <source>
        <dbReference type="RefSeq" id="XP_048130171.1"/>
    </source>
</evidence>
<dbReference type="RefSeq" id="XP_048130171.1">
    <property type="nucleotide sequence ID" value="XM_048274214.1"/>
</dbReference>
<keyword evidence="7" id="KW-0677">Repeat</keyword>
<dbReference type="SMART" id="SM00369">
    <property type="entry name" value="LRR_TYP"/>
    <property type="match status" value="5"/>
</dbReference>
<dbReference type="Proteomes" id="UP000827889">
    <property type="component" value="Chromosome 2"/>
</dbReference>
<comment type="subcellular location">
    <subcellularLocation>
        <location evidence="1">Membrane</location>
    </subcellularLocation>
</comment>
<keyword evidence="9" id="KW-0418">Kinase</keyword>
<dbReference type="Gene3D" id="3.80.10.10">
    <property type="entry name" value="Ribonuclease Inhibitor"/>
    <property type="match status" value="1"/>
</dbReference>
<gene>
    <name evidence="18" type="primary">LOC125313803</name>
</gene>
<keyword evidence="12 15" id="KW-0472">Membrane</keyword>
<dbReference type="PROSITE" id="PS00109">
    <property type="entry name" value="PROTEIN_KINASE_TYR"/>
    <property type="match status" value="1"/>
</dbReference>
<dbReference type="Pfam" id="PF00560">
    <property type="entry name" value="LRR_1"/>
    <property type="match status" value="2"/>
</dbReference>
<dbReference type="Gene3D" id="1.10.510.10">
    <property type="entry name" value="Transferase(Phosphotransferase) domain 1"/>
    <property type="match status" value="1"/>
</dbReference>
<dbReference type="InterPro" id="IPR003591">
    <property type="entry name" value="Leu-rich_rpt_typical-subtyp"/>
</dbReference>
<evidence type="ECO:0000256" key="1">
    <source>
        <dbReference type="ARBA" id="ARBA00004370"/>
    </source>
</evidence>
<keyword evidence="10" id="KW-0067">ATP-binding</keyword>
<comment type="catalytic activity">
    <reaction evidence="13">
        <text>L-threonyl-[protein] + ATP = O-phospho-L-threonyl-[protein] + ADP + H(+)</text>
        <dbReference type="Rhea" id="RHEA:46608"/>
        <dbReference type="Rhea" id="RHEA-COMP:11060"/>
        <dbReference type="Rhea" id="RHEA-COMP:11605"/>
        <dbReference type="ChEBI" id="CHEBI:15378"/>
        <dbReference type="ChEBI" id="CHEBI:30013"/>
        <dbReference type="ChEBI" id="CHEBI:30616"/>
        <dbReference type="ChEBI" id="CHEBI:61977"/>
        <dbReference type="ChEBI" id="CHEBI:456216"/>
        <dbReference type="EC" id="2.7.11.1"/>
    </reaction>
</comment>
<evidence type="ECO:0000256" key="5">
    <source>
        <dbReference type="ARBA" id="ARBA00022679"/>
    </source>
</evidence>
<feature type="domain" description="Protein kinase" evidence="16">
    <location>
        <begin position="279"/>
        <end position="559"/>
    </location>
</feature>
<dbReference type="Pfam" id="PF13855">
    <property type="entry name" value="LRR_8"/>
    <property type="match status" value="2"/>
</dbReference>
<evidence type="ECO:0000256" key="11">
    <source>
        <dbReference type="ARBA" id="ARBA00022989"/>
    </source>
</evidence>
<evidence type="ECO:0000256" key="15">
    <source>
        <dbReference type="SAM" id="Phobius"/>
    </source>
</evidence>
<sequence>MIPPDLGKMTQLHVLHISSNNLVGEIPKELAKLQYLLELWLDGNHLTGDIPREIGALSDLVQINVAGNKLSGSIPRELGECVNLQYLNLSTNNLEQSIPIEISNLRSLQSLDLSRNLLTGDIPQDLGQLHNLETLNLSHNQLSGSISPAFDDLTSLTSVDVSYNELEGPLPNIPAFHNATIATVGENKGLCGDITGLTHCPGTVGKGKDRHTNLLLILLPTSLCLLALLLVVGVSCIVFRRKREGENGLIEASSEHMLEIWSYDGRAVYKNIIDATEEFDAKYCIGTGGQGRVYKAELRTGEIVAVKKLNQAPDVEMASRKAFEREVHALMETRHRNIVKLYGFCSSTRHSFLVYEHLESGNLEDILKNEERIRLFDWNKRLNVVKGVANALTYMHHECYPPIIHRDISSKNILLDEEYEAHVSDFGTAKFLKPDSSNWTSFAGTFGYAAPELAYTMEVSEKHDVYGFGVLAMEVIMGRHPGNLISTLLSTSLPTSSDSTTPHCSLKEVLDQRIPYPEGDLLGEVALMTKIAFSCLSPKPEHRPSMQQVSKGLSTHRSLLFNSVDSIKFEE</sequence>
<evidence type="ECO:0000256" key="13">
    <source>
        <dbReference type="ARBA" id="ARBA00047899"/>
    </source>
</evidence>
<dbReference type="Pfam" id="PF00069">
    <property type="entry name" value="Pkinase"/>
    <property type="match status" value="1"/>
</dbReference>
<dbReference type="InterPro" id="IPR001611">
    <property type="entry name" value="Leu-rich_rpt"/>
</dbReference>
<dbReference type="InterPro" id="IPR000719">
    <property type="entry name" value="Prot_kinase_dom"/>
</dbReference>
<evidence type="ECO:0000256" key="7">
    <source>
        <dbReference type="ARBA" id="ARBA00022737"/>
    </source>
</evidence>
<dbReference type="PANTHER" id="PTHR48005">
    <property type="entry name" value="LEUCINE RICH REPEAT KINASE 2"/>
    <property type="match status" value="1"/>
</dbReference>
<proteinExistence type="predicted"/>
<keyword evidence="17" id="KW-1185">Reference proteome</keyword>
<organism evidence="17 18">
    <name type="scientific">Rhodamnia argentea</name>
    <dbReference type="NCBI Taxonomy" id="178133"/>
    <lineage>
        <taxon>Eukaryota</taxon>
        <taxon>Viridiplantae</taxon>
        <taxon>Streptophyta</taxon>
        <taxon>Embryophyta</taxon>
        <taxon>Tracheophyta</taxon>
        <taxon>Spermatophyta</taxon>
        <taxon>Magnoliopsida</taxon>
        <taxon>eudicotyledons</taxon>
        <taxon>Gunneridae</taxon>
        <taxon>Pentapetalae</taxon>
        <taxon>rosids</taxon>
        <taxon>malvids</taxon>
        <taxon>Myrtales</taxon>
        <taxon>Myrtaceae</taxon>
        <taxon>Myrtoideae</taxon>
        <taxon>Myrteae</taxon>
        <taxon>Australasian group</taxon>
        <taxon>Rhodamnia</taxon>
    </lineage>
</organism>
<dbReference type="InterPro" id="IPR011009">
    <property type="entry name" value="Kinase-like_dom_sf"/>
</dbReference>
<dbReference type="PROSITE" id="PS50011">
    <property type="entry name" value="PROTEIN_KINASE_DOM"/>
    <property type="match status" value="1"/>
</dbReference>
<dbReference type="SUPFAM" id="SSF56112">
    <property type="entry name" value="Protein kinase-like (PK-like)"/>
    <property type="match status" value="1"/>
</dbReference>
<evidence type="ECO:0000313" key="17">
    <source>
        <dbReference type="Proteomes" id="UP000827889"/>
    </source>
</evidence>
<evidence type="ECO:0000259" key="16">
    <source>
        <dbReference type="PROSITE" id="PS50011"/>
    </source>
</evidence>
<dbReference type="InterPro" id="IPR032675">
    <property type="entry name" value="LRR_dom_sf"/>
</dbReference>
<evidence type="ECO:0000256" key="8">
    <source>
        <dbReference type="ARBA" id="ARBA00022741"/>
    </source>
</evidence>
<dbReference type="PROSITE" id="PS51450">
    <property type="entry name" value="LRR"/>
    <property type="match status" value="2"/>
</dbReference>
<keyword evidence="4" id="KW-0433">Leucine-rich repeat</keyword>
<dbReference type="Gene3D" id="3.30.200.20">
    <property type="entry name" value="Phosphorylase Kinase, domain 1"/>
    <property type="match status" value="1"/>
</dbReference>
<dbReference type="InterPro" id="IPR051420">
    <property type="entry name" value="Ser_Thr_Kinases_DiverseReg"/>
</dbReference>
<comment type="catalytic activity">
    <reaction evidence="14">
        <text>L-seryl-[protein] + ATP = O-phospho-L-seryl-[protein] + ADP + H(+)</text>
        <dbReference type="Rhea" id="RHEA:17989"/>
        <dbReference type="Rhea" id="RHEA-COMP:9863"/>
        <dbReference type="Rhea" id="RHEA-COMP:11604"/>
        <dbReference type="ChEBI" id="CHEBI:15378"/>
        <dbReference type="ChEBI" id="CHEBI:29999"/>
        <dbReference type="ChEBI" id="CHEBI:30616"/>
        <dbReference type="ChEBI" id="CHEBI:83421"/>
        <dbReference type="ChEBI" id="CHEBI:456216"/>
        <dbReference type="EC" id="2.7.11.1"/>
    </reaction>
</comment>
<dbReference type="PANTHER" id="PTHR48005:SF70">
    <property type="entry name" value="MDIS1-INTERACTING RECEPTOR LIKE KINASE 2-LIKE"/>
    <property type="match status" value="1"/>
</dbReference>
<name>A0ABM3H0P1_9MYRT</name>